<proteinExistence type="predicted"/>
<name>A0A6H1ZD00_9ZZZZ</name>
<protein>
    <recommendedName>
        <fullName evidence="2">Large polyvalent protein associated domain-containing protein</fullName>
    </recommendedName>
</protein>
<evidence type="ECO:0008006" key="2">
    <source>
        <dbReference type="Google" id="ProtNLM"/>
    </source>
</evidence>
<reference evidence="1" key="1">
    <citation type="submission" date="2020-03" db="EMBL/GenBank/DDBJ databases">
        <title>The deep terrestrial virosphere.</title>
        <authorList>
            <person name="Holmfeldt K."/>
            <person name="Nilsson E."/>
            <person name="Simone D."/>
            <person name="Lopez-Fernandez M."/>
            <person name="Wu X."/>
            <person name="de Brujin I."/>
            <person name="Lundin D."/>
            <person name="Andersson A."/>
            <person name="Bertilsson S."/>
            <person name="Dopson M."/>
        </authorList>
    </citation>
    <scope>NUCLEOTIDE SEQUENCE</scope>
    <source>
        <strain evidence="1">TM448A00237</strain>
    </source>
</reference>
<organism evidence="1">
    <name type="scientific">viral metagenome</name>
    <dbReference type="NCBI Taxonomy" id="1070528"/>
    <lineage>
        <taxon>unclassified sequences</taxon>
        <taxon>metagenomes</taxon>
        <taxon>organismal metagenomes</taxon>
    </lineage>
</organism>
<evidence type="ECO:0000313" key="1">
    <source>
        <dbReference type="EMBL" id="QJA45418.1"/>
    </source>
</evidence>
<sequence>MAEKFSAQWYEEKARKHKLKTWTPSERFPEMGKGGRLDLQMSTDLAEMKPFIKEIENNPELEYALSSKAKSQLAQLKLYAPSLFVEVEPLVKPKTTTETALQSAQETEQQAKLYDVGGATPMETYLKTGYFPETSFIGKWQAGQKTLGNRLLSMMWAAPRAKSAIANVLIAKAKSEITPEMRQGSTFDKMWAATKLTAKQLPTYGKEAFRTGVPAFFGVGEEKYRDWTWAKTLKEQLGEEAPWVIKNWEWTKDQDDWVYGTNWIQKAGSAIAGSPADLAGLVLDILTDELTYITGGIGKSAKVGTIAKSITAKGGKVILKKGSTLALTKAGSRLVAESLPDAIPIIKKIFAKEIATFIGEGAQQSAKRFIVKKAGEYIITNTAKKLPAAQAAKLIEYGGLKYMGQTIIPGEKFAQTFGKAFTGENLPKILKTLNKFLNPFAQVPDEIRPILSAQQSMARSRFNKFLFDTGDVVRPLSKTEKNTLADVMAIERDLMKSKNVIAGIGKLDIEEILPKAIVKSADDLYRELDDIGKSIAKIRDQIVKESDVIVPKGLTGEFIDKLKAIENYITDSGGIRYTAEMADEYKRLPFYLKAKKGYLNASSLDEMAADIANAYPEYGIKYGRDLITTMKDLRTKAKVGITETYQFTDREIKEIIDDMFLADFRAQANVPGFAGKFQKDSIADLIIRQDEITRKLVTPGFGEVGIKPVTLFPEINLDSIMYKEQVKIDKLNELMSKLDITPKVSAAHDKIHNMLDTEYAFIQSKIGDKVKYMEQYYPARYEKAPLPFLTKTAELGKEVAPFELKQQMTYLQALEAGLKPKSVFETLSQYGFESAQRTARADFLNEVKQFGMMTDEVTKGYVKARDVADKIIPELKGWQFPDEIAKTFKRTYTTFFGDDATKAIINVYDRALTVWKRIALATPGYHLRNFYSDTYSGLMEYGLEFLNPRHWNDAIKIWTGKTVVRNGQKYTREIFMEYGVRAGQYMQEAALTGAAPARMIGKISPLEWSARFGAGRENLGRTVGALISLEHGNNIIDAAWTVKKVFFDYASLTAAEKNIMARIFPFYRWMRKNLERQFELILTRTGKYATIPKMMNYVENVAATRYGQDYMDEYGKFKPEYYERLGAMVTGATNVQGQPLVFNPNLPFQDLLSFGIKDLINKVTPLLKMGIEIPGKREIFTGAYLDFDKMKPAPQWLEVLVGKLPESLLVQMGMEKKNGELQMSGATEYVLKQVPTLYNLSRAMPAEETAKTPLDLLSMLGGIKFFNLDLEKQKEYKYKQFTTSMSKLLKRKVPEEELIPPKDMERVYRQIYSDYVIANIMQTKNYDINEIVEFKDMTKYSGSTKEIDLFIDLMQKPYKDEMAKIKGKTLPELAQILSDLGIIPTAEEVNIVLQQLKAQQ</sequence>
<gene>
    <name evidence="1" type="ORF">TM448A00237_0024</name>
</gene>
<accession>A0A6H1ZD00</accession>
<dbReference type="EMBL" id="MT143990">
    <property type="protein sequence ID" value="QJA45418.1"/>
    <property type="molecule type" value="Genomic_DNA"/>
</dbReference>